<keyword evidence="1" id="KW-0808">Transferase</keyword>
<dbReference type="Gene3D" id="3.40.50.150">
    <property type="entry name" value="Vaccinia Virus protein VP39"/>
    <property type="match status" value="1"/>
</dbReference>
<evidence type="ECO:0000313" key="1">
    <source>
        <dbReference type="EMBL" id="BES91378.1"/>
    </source>
</evidence>
<dbReference type="InterPro" id="IPR019410">
    <property type="entry name" value="Methyltransf_16"/>
</dbReference>
<dbReference type="GO" id="GO:0008168">
    <property type="term" value="F:methyltransferase activity"/>
    <property type="evidence" value="ECO:0007669"/>
    <property type="project" value="UniProtKB-KW"/>
</dbReference>
<gene>
    <name evidence="1" type="ORF">NTJ_04189</name>
</gene>
<name>A0ABN7AGJ9_9HEMI</name>
<accession>A0ABN7AGJ9</accession>
<dbReference type="EMBL" id="AP028910">
    <property type="protein sequence ID" value="BES91378.1"/>
    <property type="molecule type" value="Genomic_DNA"/>
</dbReference>
<evidence type="ECO:0000313" key="2">
    <source>
        <dbReference type="Proteomes" id="UP001307889"/>
    </source>
</evidence>
<dbReference type="Proteomes" id="UP001307889">
    <property type="component" value="Chromosome 2"/>
</dbReference>
<protein>
    <submittedName>
        <fullName evidence="1">Methyltransferase</fullName>
    </submittedName>
</protein>
<sequence>MRLNPSWLPACKVVELGSGLGCCGVTAACFGADVVLTDLVDVVPQLLRTIELNRGPISDGNGKAVAVELKWGSNVQPILDVWGQPPDLILMSDCVYYEESLQPLLDTLRALCPPRKQILISQEFRDTGRQEFFIGTFLRYLSETFDIIEVVDDLDEVYRSKDIHVYLATKRAFPSDGEDRKPTV</sequence>
<dbReference type="Pfam" id="PF10294">
    <property type="entry name" value="Methyltransf_16"/>
    <property type="match status" value="1"/>
</dbReference>
<dbReference type="InterPro" id="IPR029063">
    <property type="entry name" value="SAM-dependent_MTases_sf"/>
</dbReference>
<dbReference type="SUPFAM" id="SSF53335">
    <property type="entry name" value="S-adenosyl-L-methionine-dependent methyltransferases"/>
    <property type="match status" value="1"/>
</dbReference>
<reference evidence="1 2" key="1">
    <citation type="submission" date="2023-09" db="EMBL/GenBank/DDBJ databases">
        <title>Nesidiocoris tenuis whole genome shotgun sequence.</title>
        <authorList>
            <person name="Shibata T."/>
            <person name="Shimoda M."/>
            <person name="Kobayashi T."/>
            <person name="Uehara T."/>
        </authorList>
    </citation>
    <scope>NUCLEOTIDE SEQUENCE [LARGE SCALE GENOMIC DNA]</scope>
    <source>
        <strain evidence="1 2">Japan</strain>
    </source>
</reference>
<proteinExistence type="predicted"/>
<keyword evidence="2" id="KW-1185">Reference proteome</keyword>
<dbReference type="PANTHER" id="PTHR14614:SF44">
    <property type="entry name" value="PROTEIN N-LYSINE METHYLTRANSFERASE METTL21D"/>
    <property type="match status" value="1"/>
</dbReference>
<dbReference type="PROSITE" id="PS51257">
    <property type="entry name" value="PROKAR_LIPOPROTEIN"/>
    <property type="match status" value="1"/>
</dbReference>
<dbReference type="GO" id="GO:0032259">
    <property type="term" value="P:methylation"/>
    <property type="evidence" value="ECO:0007669"/>
    <property type="project" value="UniProtKB-KW"/>
</dbReference>
<dbReference type="PANTHER" id="PTHR14614">
    <property type="entry name" value="HEPATOCELLULAR CARCINOMA-ASSOCIATED ANTIGEN"/>
    <property type="match status" value="1"/>
</dbReference>
<keyword evidence="1" id="KW-0489">Methyltransferase</keyword>
<organism evidence="1 2">
    <name type="scientific">Nesidiocoris tenuis</name>
    <dbReference type="NCBI Taxonomy" id="355587"/>
    <lineage>
        <taxon>Eukaryota</taxon>
        <taxon>Metazoa</taxon>
        <taxon>Ecdysozoa</taxon>
        <taxon>Arthropoda</taxon>
        <taxon>Hexapoda</taxon>
        <taxon>Insecta</taxon>
        <taxon>Pterygota</taxon>
        <taxon>Neoptera</taxon>
        <taxon>Paraneoptera</taxon>
        <taxon>Hemiptera</taxon>
        <taxon>Heteroptera</taxon>
        <taxon>Panheteroptera</taxon>
        <taxon>Cimicomorpha</taxon>
        <taxon>Miridae</taxon>
        <taxon>Dicyphina</taxon>
        <taxon>Nesidiocoris</taxon>
    </lineage>
</organism>